<dbReference type="Proteomes" id="UP001164743">
    <property type="component" value="Chromosome 6A"/>
</dbReference>
<keyword evidence="4" id="KW-1185">Reference proteome</keyword>
<reference evidence="3" key="1">
    <citation type="submission" date="2022-10" db="EMBL/GenBank/DDBJ databases">
        <title>Puccinia triticina Genome sequencing and assembly.</title>
        <authorList>
            <person name="Li C."/>
        </authorList>
    </citation>
    <scope>NUCLEOTIDE SEQUENCE</scope>
    <source>
        <strain evidence="3">Pt15</strain>
    </source>
</reference>
<accession>A0ABY7CKH0</accession>
<gene>
    <name evidence="3" type="ORF">PtA15_6A213</name>
</gene>
<dbReference type="RefSeq" id="XP_053021140.1">
    <property type="nucleotide sequence ID" value="XM_053169895.1"/>
</dbReference>
<dbReference type="GeneID" id="77810790"/>
<name>A0ABY7CKH0_9BASI</name>
<feature type="transmembrane region" description="Helical" evidence="2">
    <location>
        <begin position="109"/>
        <end position="134"/>
    </location>
</feature>
<keyword evidence="2" id="KW-0812">Transmembrane</keyword>
<feature type="region of interest" description="Disordered" evidence="1">
    <location>
        <begin position="67"/>
        <end position="87"/>
    </location>
</feature>
<keyword evidence="2" id="KW-1133">Transmembrane helix</keyword>
<organism evidence="3 4">
    <name type="scientific">Puccinia triticina</name>
    <dbReference type="NCBI Taxonomy" id="208348"/>
    <lineage>
        <taxon>Eukaryota</taxon>
        <taxon>Fungi</taxon>
        <taxon>Dikarya</taxon>
        <taxon>Basidiomycota</taxon>
        <taxon>Pucciniomycotina</taxon>
        <taxon>Pucciniomycetes</taxon>
        <taxon>Pucciniales</taxon>
        <taxon>Pucciniaceae</taxon>
        <taxon>Puccinia</taxon>
    </lineage>
</organism>
<proteinExistence type="predicted"/>
<evidence type="ECO:0000313" key="3">
    <source>
        <dbReference type="EMBL" id="WAQ85585.1"/>
    </source>
</evidence>
<sequence length="172" mass="19058">MSSDIAAQSLKPQQQSLPSHRATVAVAATLSLTATSLLLIYVVVLFILSSLRIDNVNDTNSYHQPCTSISNKSNYNQPPRPIKKRNSSQRRIWLQSWARHRLSFIKTPFGIMFMNLVLADFIQALGFGMNYFWVANVNCRSPGCQTTCTIQGVLIQLGDVASAFSVSSEGFL</sequence>
<evidence type="ECO:0000256" key="1">
    <source>
        <dbReference type="SAM" id="MobiDB-lite"/>
    </source>
</evidence>
<feature type="compositionally biased region" description="Polar residues" evidence="1">
    <location>
        <begin position="67"/>
        <end position="77"/>
    </location>
</feature>
<evidence type="ECO:0000313" key="4">
    <source>
        <dbReference type="Proteomes" id="UP001164743"/>
    </source>
</evidence>
<feature type="transmembrane region" description="Helical" evidence="2">
    <location>
        <begin position="24"/>
        <end position="48"/>
    </location>
</feature>
<dbReference type="EMBL" id="CP110426">
    <property type="protein sequence ID" value="WAQ85585.1"/>
    <property type="molecule type" value="Genomic_DNA"/>
</dbReference>
<evidence type="ECO:0000256" key="2">
    <source>
        <dbReference type="SAM" id="Phobius"/>
    </source>
</evidence>
<protein>
    <submittedName>
        <fullName evidence="3">Uncharacterized protein</fullName>
    </submittedName>
</protein>
<keyword evidence="2" id="KW-0472">Membrane</keyword>